<evidence type="ECO:0000313" key="2">
    <source>
        <dbReference type="EMBL" id="ANI18779.1"/>
    </source>
</evidence>
<dbReference type="Gene3D" id="2.30.30.940">
    <property type="match status" value="1"/>
</dbReference>
<accession>A0A1A9KMU7</accession>
<evidence type="ECO:0000313" key="3">
    <source>
        <dbReference type="Proteomes" id="UP000077748"/>
    </source>
</evidence>
<dbReference type="InterPro" id="IPR029493">
    <property type="entry name" value="RecD2-like_HHH"/>
</dbReference>
<feature type="domain" description="ATP-dependent RecD2 DNA helicase-like helix-hairpin-helix" evidence="1">
    <location>
        <begin position="153"/>
        <end position="240"/>
    </location>
</feature>
<dbReference type="EMBL" id="CP015879">
    <property type="protein sequence ID" value="ANI18779.1"/>
    <property type="molecule type" value="Genomic_DNA"/>
</dbReference>
<gene>
    <name evidence="2" type="ORF">A9C11_32495</name>
</gene>
<geneLocation type="plasmid" evidence="3">
    <name>prbl16</name>
</geneLocation>
<organism evidence="2 3">
    <name type="scientific">Pseudomonas citronellolis</name>
    <dbReference type="NCBI Taxonomy" id="53408"/>
    <lineage>
        <taxon>Bacteria</taxon>
        <taxon>Pseudomonadati</taxon>
        <taxon>Pseudomonadota</taxon>
        <taxon>Gammaproteobacteria</taxon>
        <taxon>Pseudomonadales</taxon>
        <taxon>Pseudomonadaceae</taxon>
        <taxon>Pseudomonas</taxon>
    </lineage>
</organism>
<dbReference type="Pfam" id="PF14490">
    <property type="entry name" value="HHH_RecD2"/>
    <property type="match status" value="1"/>
</dbReference>
<dbReference type="Proteomes" id="UP000077748">
    <property type="component" value="Plasmid pRBL16"/>
</dbReference>
<proteinExistence type="predicted"/>
<protein>
    <submittedName>
        <fullName evidence="2">Exodeoxyribonuclease</fullName>
    </submittedName>
</protein>
<sequence length="738" mass="80148">MSMTDRIPDGAEALTRERGTLVDIVFRDPAGPWSVCTFRREDNTSFTGTGNFGNAILYEDYILYGKRVPDIDGADFDVSQFTSMPPAKVESLVGYLSVLTGVPRSVTSKAVQHFGESLIPILDQSPDRLVEAGISPQEAQVLGQVWADQRSEQLALAQIDVEGIPPAKLATLQRRLGYAANLSEVLKEDPYLLYVHFEDILFTSALNLAKRFGVTNNTVSAVKGAVVGVLRREAWLGHSYVEGRPLIESVMKMLRLTKDEIKPLIAQAVTDLAMAKVVHASSGQLQLLSLHEAETKLAGLVRKWAALDCKDAEDLVPTEKMGTKLLKPLGLENGTAKTLSAGLRSLLGERFALIQCETLSDQMLVIKGLQLFLKAFGADAIYSAYTNEMADEVNRLLDDDSVVVTYSALIGIDPKTGVPSQHGKRPISADVLILAGADSLGIEEMVNVLRAVPDSSRVFLLGAAKDLPAHSIGQPFAELTQGGPARVFQASFWLPARSPQREASRRIWSGTLKANDETFDPTQAISWLSVPSELLIETLPVVVREFAQQLQVDPLLDIRVVVPAAKGPRGEDMVGPLSAAIAREFTGEEHLVEFHGKGLFKGLPFVVRQSVASTNHPPFSVFTAAEINPERLNAVDRAGNHYMLSLAERLDVFQGAVMTPKLIRGRVYDVVVLVVGEGQQDLINTTLISTLLNSAKTTLLVVGALDGLLTGYSLREPTVARSLLPKRINPDVDQISAP</sequence>
<name>A0A1A9KMU7_9PSED</name>
<evidence type="ECO:0000259" key="1">
    <source>
        <dbReference type="Pfam" id="PF14490"/>
    </source>
</evidence>
<reference evidence="2 3" key="1">
    <citation type="submission" date="2016-05" db="EMBL/GenBank/DDBJ databases">
        <title>Genome Sequence of Pseudomonas citronellolis Strain SJTE-3, an Estrogens and Persistent Organic Pollutants degradation strain.</title>
        <authorList>
            <person name="Liang R."/>
        </authorList>
    </citation>
    <scope>NUCLEOTIDE SEQUENCE [LARGE SCALE GENOMIC DNA]</scope>
    <source>
        <strain evidence="2 3">SJTE-3</strain>
        <plasmid evidence="3">Plasmid prbl16</plasmid>
    </source>
</reference>
<dbReference type="Gene3D" id="1.10.10.2220">
    <property type="match status" value="1"/>
</dbReference>
<dbReference type="AlphaFoldDB" id="A0A1A9KMU7"/>
<dbReference type="InterPro" id="IPR027417">
    <property type="entry name" value="P-loop_NTPase"/>
</dbReference>
<dbReference type="Gene3D" id="3.40.50.300">
    <property type="entry name" value="P-loop containing nucleotide triphosphate hydrolases"/>
    <property type="match status" value="2"/>
</dbReference>
<keyword evidence="2" id="KW-0614">Plasmid</keyword>